<evidence type="ECO:0000256" key="1">
    <source>
        <dbReference type="ARBA" id="ARBA00004418"/>
    </source>
</evidence>
<dbReference type="InterPro" id="IPR036249">
    <property type="entry name" value="Thioredoxin-like_sf"/>
</dbReference>
<keyword evidence="4 7" id="KW-0574">Periplasm</keyword>
<dbReference type="PANTHER" id="PTHR35272:SF4">
    <property type="entry name" value="THIOL:DISULFIDE INTERCHANGE PROTEIN DSBG"/>
    <property type="match status" value="1"/>
</dbReference>
<evidence type="ECO:0000256" key="7">
    <source>
        <dbReference type="RuleBase" id="RU364038"/>
    </source>
</evidence>
<feature type="domain" description="Thioredoxin-like fold" evidence="9">
    <location>
        <begin position="113"/>
        <end position="242"/>
    </location>
</feature>
<dbReference type="RefSeq" id="WP_002436111.1">
    <property type="nucleotide sequence ID" value="NZ_BAFF01000006.1"/>
</dbReference>
<dbReference type="InterPro" id="IPR012336">
    <property type="entry name" value="Thioredoxin-like_fold"/>
</dbReference>
<evidence type="ECO:0000259" key="9">
    <source>
        <dbReference type="Pfam" id="PF13098"/>
    </source>
</evidence>
<comment type="caution">
    <text evidence="10">The sequence shown here is derived from an EMBL/GenBank/DDBJ whole genome shotgun (WGS) entry which is preliminary data.</text>
</comment>
<comment type="similarity">
    <text evidence="2 7">Belongs to the thioredoxin family. DsbC subfamily.</text>
</comment>
<reference evidence="10 11" key="1">
    <citation type="submission" date="2012-02" db="EMBL/GenBank/DDBJ databases">
        <title>Whole genome shotgun sequence of Escherichia hermannii NBRC 105704.</title>
        <authorList>
            <person name="Yoshida I."/>
            <person name="Hosoyama A."/>
            <person name="Tsuchikane K."/>
            <person name="Katsumata H."/>
            <person name="Yamazaki S."/>
            <person name="Fujita N."/>
        </authorList>
    </citation>
    <scope>NUCLEOTIDE SEQUENCE [LARGE SCALE GENOMIC DNA]</scope>
    <source>
        <strain evidence="10 11">NBRC 105704</strain>
    </source>
</reference>
<dbReference type="Gene3D" id="3.10.450.70">
    <property type="entry name" value="Disulphide bond isomerase, DsbC/G, N-terminal"/>
    <property type="match status" value="1"/>
</dbReference>
<accession>H5V2P2</accession>
<dbReference type="CDD" id="cd03020">
    <property type="entry name" value="DsbA_DsbC_DsbG"/>
    <property type="match status" value="1"/>
</dbReference>
<feature type="domain" description="Disulphide bond isomerase DsbC/G N-terminal" evidence="8">
    <location>
        <begin position="23"/>
        <end position="82"/>
    </location>
</feature>
<keyword evidence="6 7" id="KW-0676">Redox-active center</keyword>
<dbReference type="NCBIfam" id="NF008657">
    <property type="entry name" value="PRK11657.1"/>
    <property type="match status" value="1"/>
</dbReference>
<dbReference type="GeneID" id="92827609"/>
<dbReference type="AlphaFoldDB" id="H5V2P2"/>
<dbReference type="Proteomes" id="UP000010297">
    <property type="component" value="Unassembled WGS sequence"/>
</dbReference>
<dbReference type="SUPFAM" id="SSF52833">
    <property type="entry name" value="Thioredoxin-like"/>
    <property type="match status" value="1"/>
</dbReference>
<evidence type="ECO:0000313" key="10">
    <source>
        <dbReference type="EMBL" id="GAB52328.1"/>
    </source>
</evidence>
<keyword evidence="5" id="KW-1015">Disulfide bond</keyword>
<dbReference type="PANTHER" id="PTHR35272">
    <property type="entry name" value="THIOL:DISULFIDE INTERCHANGE PROTEIN DSBC-RELATED"/>
    <property type="match status" value="1"/>
</dbReference>
<comment type="function">
    <text evidence="7">Required for disulfide bond formation in some periplasmic proteins. Acts by transferring its disulfide bond to other proteins and is reduced in the process.</text>
</comment>
<keyword evidence="3 7" id="KW-0732">Signal</keyword>
<dbReference type="EMBL" id="BAFF01000006">
    <property type="protein sequence ID" value="GAB52328.1"/>
    <property type="molecule type" value="Genomic_DNA"/>
</dbReference>
<evidence type="ECO:0000256" key="2">
    <source>
        <dbReference type="ARBA" id="ARBA00009813"/>
    </source>
</evidence>
<sequence length="252" mass="27827">MTKRLLWLALTPFLVHADELPAPVKALEKQGITIVKSFPGPAGMTGYLGKYQEMGVTIYVTPDGKQAISGYLYDEQGTNLSEKLIAQEIYAPAGRELWKKMEKAPWIQDGKATAPRTLYVFADPFCPYCHKFWEQSRPWVDAGQVQIRTLMVGVIKPESRATAAAILSAKDPAKTWHDFEQSGGKMTLDIPAAIPPEQAKALNINQKLMDELGANATPAIYYMSETNELQQVVGLPDAEKLAVMMGGEIKKN</sequence>
<feature type="chain" id="PRO_5010006070" description="Thiol:disulfide interchange protein" evidence="7">
    <location>
        <begin position="18"/>
        <end position="252"/>
    </location>
</feature>
<dbReference type="InterPro" id="IPR009094">
    <property type="entry name" value="DiS-bond_isomerase_DsbC/G_N_sf"/>
</dbReference>
<protein>
    <recommendedName>
        <fullName evidence="7">Thiol:disulfide interchange protein</fullName>
    </recommendedName>
</protein>
<evidence type="ECO:0000256" key="5">
    <source>
        <dbReference type="ARBA" id="ARBA00023157"/>
    </source>
</evidence>
<comment type="subcellular location">
    <subcellularLocation>
        <location evidence="1 7">Periplasm</location>
    </subcellularLocation>
</comment>
<dbReference type="Pfam" id="PF10411">
    <property type="entry name" value="DsbC_N"/>
    <property type="match status" value="1"/>
</dbReference>
<dbReference type="InterPro" id="IPR033954">
    <property type="entry name" value="DiS-bond_Isoase_DsbC/G"/>
</dbReference>
<dbReference type="InterPro" id="IPR051470">
    <property type="entry name" value="Thiol:disulfide_interchange"/>
</dbReference>
<feature type="signal peptide" evidence="7">
    <location>
        <begin position="1"/>
        <end position="17"/>
    </location>
</feature>
<dbReference type="Pfam" id="PF13098">
    <property type="entry name" value="Thioredoxin_2"/>
    <property type="match status" value="1"/>
</dbReference>
<name>H5V2P2_ATLHE</name>
<proteinExistence type="inferred from homology"/>
<evidence type="ECO:0000256" key="4">
    <source>
        <dbReference type="ARBA" id="ARBA00022764"/>
    </source>
</evidence>
<organism evidence="10 11">
    <name type="scientific">Atlantibacter hermannii NBRC 105704</name>
    <dbReference type="NCBI Taxonomy" id="1115512"/>
    <lineage>
        <taxon>Bacteria</taxon>
        <taxon>Pseudomonadati</taxon>
        <taxon>Pseudomonadota</taxon>
        <taxon>Gammaproteobacteria</taxon>
        <taxon>Enterobacterales</taxon>
        <taxon>Enterobacteriaceae</taxon>
        <taxon>Atlantibacter</taxon>
    </lineage>
</organism>
<dbReference type="SUPFAM" id="SSF54423">
    <property type="entry name" value="DsbC/DsbG N-terminal domain-like"/>
    <property type="match status" value="1"/>
</dbReference>
<gene>
    <name evidence="10" type="primary">dsbG</name>
    <name evidence="10" type="ORF">EH105704_06_01000</name>
</gene>
<evidence type="ECO:0000259" key="8">
    <source>
        <dbReference type="Pfam" id="PF10411"/>
    </source>
</evidence>
<dbReference type="InterPro" id="IPR018950">
    <property type="entry name" value="DiS-bond_isomerase_DsbC/G_N"/>
</dbReference>
<keyword evidence="11" id="KW-1185">Reference proteome</keyword>
<dbReference type="Gene3D" id="3.40.30.10">
    <property type="entry name" value="Glutaredoxin"/>
    <property type="match status" value="1"/>
</dbReference>
<dbReference type="GO" id="GO:0042597">
    <property type="term" value="C:periplasmic space"/>
    <property type="evidence" value="ECO:0007669"/>
    <property type="project" value="UniProtKB-SubCell"/>
</dbReference>
<evidence type="ECO:0000256" key="3">
    <source>
        <dbReference type="ARBA" id="ARBA00022729"/>
    </source>
</evidence>
<dbReference type="eggNOG" id="COG1651">
    <property type="taxonomic scope" value="Bacteria"/>
</dbReference>
<evidence type="ECO:0000256" key="6">
    <source>
        <dbReference type="ARBA" id="ARBA00023284"/>
    </source>
</evidence>
<evidence type="ECO:0000313" key="11">
    <source>
        <dbReference type="Proteomes" id="UP000010297"/>
    </source>
</evidence>